<dbReference type="AlphaFoldDB" id="A0A2S0M452"/>
<evidence type="ECO:0000259" key="1">
    <source>
        <dbReference type="Pfam" id="PF14353"/>
    </source>
</evidence>
<accession>A0A2S0M452</accession>
<name>A0A2S0M452_MEGEL</name>
<organism evidence="2 3">
    <name type="scientific">Megasphaera elsdenii</name>
    <dbReference type="NCBI Taxonomy" id="907"/>
    <lineage>
        <taxon>Bacteria</taxon>
        <taxon>Bacillati</taxon>
        <taxon>Bacillota</taxon>
        <taxon>Negativicutes</taxon>
        <taxon>Veillonellales</taxon>
        <taxon>Veillonellaceae</taxon>
        <taxon>Megasphaera</taxon>
    </lineage>
</organism>
<protein>
    <recommendedName>
        <fullName evidence="1">CpXC domain-containing protein</fullName>
    </recommendedName>
</protein>
<proteinExistence type="predicted"/>
<dbReference type="Proteomes" id="UP000238358">
    <property type="component" value="Chromosome"/>
</dbReference>
<feature type="domain" description="CpXC" evidence="1">
    <location>
        <begin position="9"/>
        <end position="135"/>
    </location>
</feature>
<dbReference type="OrthoDB" id="9784124at2"/>
<gene>
    <name evidence="2" type="ORF">C6Y28_00520</name>
</gene>
<dbReference type="InterPro" id="IPR025682">
    <property type="entry name" value="CpXC_dom"/>
</dbReference>
<reference evidence="2 3" key="1">
    <citation type="journal article" date="2018" name="Genome Announc.">
        <title>Complete genomes of two Megasphaera elsdenii strains, NCIMB 702410 and ATCC 25940.</title>
        <authorList>
            <person name="Hatmaker E.A."/>
            <person name="O'Dell K."/>
            <person name="Riley L.A."/>
            <person name="Klingeman D.M."/>
            <person name="Guss A.M."/>
        </authorList>
    </citation>
    <scope>NUCLEOTIDE SEQUENCE [LARGE SCALE GENOMIC DNA]</scope>
    <source>
        <strain evidence="2 3">NCIMB702410</strain>
    </source>
</reference>
<evidence type="ECO:0000313" key="3">
    <source>
        <dbReference type="Proteomes" id="UP000238358"/>
    </source>
</evidence>
<dbReference type="RefSeq" id="WP_027894834.1">
    <property type="nucleotide sequence ID" value="NZ_CP027569.1"/>
</dbReference>
<evidence type="ECO:0000313" key="2">
    <source>
        <dbReference type="EMBL" id="AVO26230.1"/>
    </source>
</evidence>
<dbReference type="Pfam" id="PF14353">
    <property type="entry name" value="CpXC"/>
    <property type="match status" value="1"/>
</dbReference>
<sequence>MSMHHEVGITCPKCQKAGIFTVWDSINTKLDPDMKDRVKSQEAFCYHCPHCGTDVHVDYGFLYHDMDHHFMVFYAPTDKDQENADRDMADGQAQFKAMVDTAGYVMRLVRTKADLLEKIAIFEAGLDDRLMELTKAAALAQVGEKEKDFTVTESHFVTAKDGSLRLSLVDEKSGQQAYVDFNNGLAQLYGQFEQHFADDLPAEDAVLARIDADWTQRFLNKYLYN</sequence>
<dbReference type="EMBL" id="CP027569">
    <property type="protein sequence ID" value="AVO26230.1"/>
    <property type="molecule type" value="Genomic_DNA"/>
</dbReference>